<keyword evidence="4 5" id="KW-0862">Zinc</keyword>
<protein>
    <recommendedName>
        <fullName evidence="5">RNA polymerase-binding transcription factor DksA</fullName>
    </recommendedName>
</protein>
<dbReference type="InterPro" id="IPR037187">
    <property type="entry name" value="DnaK_N"/>
</dbReference>
<proteinExistence type="inferred from homology"/>
<feature type="coiled-coil region" evidence="5">
    <location>
        <begin position="46"/>
        <end position="107"/>
    </location>
</feature>
<evidence type="ECO:0000256" key="5">
    <source>
        <dbReference type="HAMAP-Rule" id="MF_00926"/>
    </source>
</evidence>
<organism evidence="9 10">
    <name type="scientific">Rheinheimera salexigens</name>
    <dbReference type="NCBI Taxonomy" id="1628148"/>
    <lineage>
        <taxon>Bacteria</taxon>
        <taxon>Pseudomonadati</taxon>
        <taxon>Pseudomonadota</taxon>
        <taxon>Gammaproteobacteria</taxon>
        <taxon>Chromatiales</taxon>
        <taxon>Chromatiaceae</taxon>
        <taxon>Rheinheimera</taxon>
    </lineage>
</organism>
<dbReference type="STRING" id="1628148.BI198_05300"/>
<comment type="subunit">
    <text evidence="5">Interacts directly with the RNA polymerase.</text>
</comment>
<name>A0A1E7Q4D1_9GAMM</name>
<dbReference type="OrthoDB" id="9803742at2"/>
<feature type="domain" description="Zinc finger DksA/TraR C4-type" evidence="7">
    <location>
        <begin position="108"/>
        <end position="140"/>
    </location>
</feature>
<comment type="function">
    <text evidence="5">Transcription factor that acts by binding directly to the RNA polymerase (RNAP). Required for negative regulation of rRNA expression and positive regulation of several amino acid biosynthesis promoters. Also required for regulation of fis expression.</text>
</comment>
<dbReference type="RefSeq" id="WP_070048618.1">
    <property type="nucleotide sequence ID" value="NZ_CBCSDO010000003.1"/>
</dbReference>
<comment type="caution">
    <text evidence="9">The sequence shown here is derived from an EMBL/GenBank/DDBJ whole genome shotgun (WGS) entry which is preliminary data.</text>
</comment>
<feature type="zinc finger region" description="dksA C4-type" evidence="6">
    <location>
        <begin position="112"/>
        <end position="136"/>
    </location>
</feature>
<feature type="binding site" evidence="5">
    <location>
        <position position="115"/>
    </location>
    <ligand>
        <name>Zn(2+)</name>
        <dbReference type="ChEBI" id="CHEBI:29105"/>
    </ligand>
</feature>
<gene>
    <name evidence="5" type="primary">dksA</name>
    <name evidence="9" type="ORF">BI198_05300</name>
</gene>
<dbReference type="GO" id="GO:0008270">
    <property type="term" value="F:zinc ion binding"/>
    <property type="evidence" value="ECO:0007669"/>
    <property type="project" value="UniProtKB-UniRule"/>
</dbReference>
<evidence type="ECO:0000259" key="8">
    <source>
        <dbReference type="Pfam" id="PF21157"/>
    </source>
</evidence>
<keyword evidence="5" id="KW-0175">Coiled coil</keyword>
<dbReference type="Gene3D" id="1.20.120.910">
    <property type="entry name" value="DksA, coiled-coil domain"/>
    <property type="match status" value="1"/>
</dbReference>
<dbReference type="GO" id="GO:0005737">
    <property type="term" value="C:cytoplasm"/>
    <property type="evidence" value="ECO:0007669"/>
    <property type="project" value="UniProtKB-SubCell"/>
</dbReference>
<dbReference type="SUPFAM" id="SSF57716">
    <property type="entry name" value="Glucocorticoid receptor-like (DNA-binding domain)"/>
    <property type="match status" value="1"/>
</dbReference>
<accession>A0A1E7Q4D1</accession>
<reference evidence="10" key="1">
    <citation type="submission" date="2016-09" db="EMBL/GenBank/DDBJ databases">
        <authorList>
            <person name="Wan X."/>
            <person name="Hou S."/>
        </authorList>
    </citation>
    <scope>NUCLEOTIDE SEQUENCE [LARGE SCALE GENOMIC DNA]</scope>
    <source>
        <strain evidence="10">KH87</strain>
    </source>
</reference>
<feature type="domain" description="DnaK suppressor protein DksA N-terminal" evidence="8">
    <location>
        <begin position="34"/>
        <end position="104"/>
    </location>
</feature>
<evidence type="ECO:0000313" key="10">
    <source>
        <dbReference type="Proteomes" id="UP000242258"/>
    </source>
</evidence>
<keyword evidence="1 5" id="KW-0963">Cytoplasm</keyword>
<dbReference type="FunFam" id="1.20.120.910:FF:000001">
    <property type="entry name" value="RNA polymerase-binding transcription factor DksA"/>
    <property type="match status" value="1"/>
</dbReference>
<dbReference type="InterPro" id="IPR000962">
    <property type="entry name" value="Znf_DskA_TraR"/>
</dbReference>
<keyword evidence="3 5" id="KW-0863">Zinc-finger</keyword>
<dbReference type="PANTHER" id="PTHR33823:SF2">
    <property type="entry name" value="RNA POLYMERASE-BINDING TRANSCRIPTION FACTOR DKSA"/>
    <property type="match status" value="1"/>
</dbReference>
<evidence type="ECO:0000259" key="7">
    <source>
        <dbReference type="Pfam" id="PF01258"/>
    </source>
</evidence>
<dbReference type="PROSITE" id="PS51128">
    <property type="entry name" value="ZF_DKSA_2"/>
    <property type="match status" value="1"/>
</dbReference>
<dbReference type="NCBIfam" id="TIGR02420">
    <property type="entry name" value="dksA"/>
    <property type="match status" value="1"/>
</dbReference>
<feature type="binding site" evidence="5">
    <location>
        <position position="112"/>
    </location>
    <ligand>
        <name>Zn(2+)</name>
        <dbReference type="ChEBI" id="CHEBI:29105"/>
    </ligand>
</feature>
<dbReference type="InterPro" id="IPR020458">
    <property type="entry name" value="Znf_DskA_TraR_CS"/>
</dbReference>
<dbReference type="Pfam" id="PF21157">
    <property type="entry name" value="DksA_N"/>
    <property type="match status" value="1"/>
</dbReference>
<evidence type="ECO:0000256" key="2">
    <source>
        <dbReference type="ARBA" id="ARBA00022723"/>
    </source>
</evidence>
<keyword evidence="2 5" id="KW-0479">Metal-binding</keyword>
<evidence type="ECO:0000313" key="9">
    <source>
        <dbReference type="EMBL" id="OEY69052.1"/>
    </source>
</evidence>
<evidence type="ECO:0000256" key="3">
    <source>
        <dbReference type="ARBA" id="ARBA00022771"/>
    </source>
</evidence>
<dbReference type="InterPro" id="IPR048489">
    <property type="entry name" value="DksA_N"/>
</dbReference>
<dbReference type="SUPFAM" id="SSF109635">
    <property type="entry name" value="DnaK suppressor protein DksA, alpha-hairpin domain"/>
    <property type="match status" value="1"/>
</dbReference>
<comment type="subcellular location">
    <subcellularLocation>
        <location evidence="5">Cytoplasm</location>
    </subcellularLocation>
</comment>
<dbReference type="PROSITE" id="PS01102">
    <property type="entry name" value="ZF_DKSA_1"/>
    <property type="match status" value="1"/>
</dbReference>
<dbReference type="Pfam" id="PF01258">
    <property type="entry name" value="zf-dskA_traR"/>
    <property type="match status" value="1"/>
</dbReference>
<sequence length="149" mass="17036">MPEGKTTKTLGLLALAGVAPYQPAVGEEYMNSKQLEHFRRILDAWRQQLREEVDRTKNHMADEAANFPDPVDRAAQEEEFSLELRARDRERKLLKKIEKTLQQIEDDDFGFCDTCGIEIGIKRLEARPTADMCIDCKTLAEIKEKQLGG</sequence>
<dbReference type="PANTHER" id="PTHR33823">
    <property type="entry name" value="RNA POLYMERASE-BINDING TRANSCRIPTION FACTOR DKSA-RELATED"/>
    <property type="match status" value="1"/>
</dbReference>
<comment type="similarity">
    <text evidence="5">Belongs to the DksA family.</text>
</comment>
<dbReference type="GO" id="GO:0010468">
    <property type="term" value="P:regulation of gene expression"/>
    <property type="evidence" value="ECO:0007669"/>
    <property type="project" value="UniProtKB-UniRule"/>
</dbReference>
<dbReference type="EMBL" id="MKEK01000001">
    <property type="protein sequence ID" value="OEY69052.1"/>
    <property type="molecule type" value="Genomic_DNA"/>
</dbReference>
<feature type="binding site" evidence="5">
    <location>
        <position position="136"/>
    </location>
    <ligand>
        <name>Zn(2+)</name>
        <dbReference type="ChEBI" id="CHEBI:29105"/>
    </ligand>
</feature>
<dbReference type="InterPro" id="IPR012784">
    <property type="entry name" value="DksA_RNA_pol-bd"/>
</dbReference>
<dbReference type="AlphaFoldDB" id="A0A1E7Q4D1"/>
<dbReference type="Proteomes" id="UP000242258">
    <property type="component" value="Unassembled WGS sequence"/>
</dbReference>
<feature type="binding site" evidence="5">
    <location>
        <position position="133"/>
    </location>
    <ligand>
        <name>Zn(2+)</name>
        <dbReference type="ChEBI" id="CHEBI:29105"/>
    </ligand>
</feature>
<evidence type="ECO:0000256" key="6">
    <source>
        <dbReference type="PROSITE-ProRule" id="PRU00510"/>
    </source>
</evidence>
<dbReference type="HAMAP" id="MF_00926">
    <property type="entry name" value="DksA"/>
    <property type="match status" value="1"/>
</dbReference>
<evidence type="ECO:0000256" key="1">
    <source>
        <dbReference type="ARBA" id="ARBA00022490"/>
    </source>
</evidence>
<keyword evidence="10" id="KW-1185">Reference proteome</keyword>
<evidence type="ECO:0000256" key="4">
    <source>
        <dbReference type="ARBA" id="ARBA00022833"/>
    </source>
</evidence>